<name>A0A1M5ICK5_9BACT</name>
<dbReference type="Proteomes" id="UP000184368">
    <property type="component" value="Unassembled WGS sequence"/>
</dbReference>
<organism evidence="1 2">
    <name type="scientific">Cnuella takakiae</name>
    <dbReference type="NCBI Taxonomy" id="1302690"/>
    <lineage>
        <taxon>Bacteria</taxon>
        <taxon>Pseudomonadati</taxon>
        <taxon>Bacteroidota</taxon>
        <taxon>Chitinophagia</taxon>
        <taxon>Chitinophagales</taxon>
        <taxon>Chitinophagaceae</taxon>
        <taxon>Cnuella</taxon>
    </lineage>
</organism>
<evidence type="ECO:0000313" key="2">
    <source>
        <dbReference type="Proteomes" id="UP000184368"/>
    </source>
</evidence>
<reference evidence="1 2" key="1">
    <citation type="submission" date="2016-11" db="EMBL/GenBank/DDBJ databases">
        <authorList>
            <person name="Jaros S."/>
            <person name="Januszkiewicz K."/>
            <person name="Wedrychowicz H."/>
        </authorList>
    </citation>
    <scope>NUCLEOTIDE SEQUENCE [LARGE SCALE GENOMIC DNA]</scope>
    <source>
        <strain evidence="1 2">DSM 26897</strain>
    </source>
</reference>
<accession>A0A1M5ICK5</accession>
<proteinExistence type="predicted"/>
<keyword evidence="2" id="KW-1185">Reference proteome</keyword>
<sequence>MLNSFQHPFCIRSPYKCKEMLACVSMTETMNPTFHFMRRERIIPHILISHSQYPIPNSQYLITNPPPCFTLALLYGTTHP</sequence>
<dbReference type="EMBL" id="FQUO01000023">
    <property type="protein sequence ID" value="SHG25977.1"/>
    <property type="molecule type" value="Genomic_DNA"/>
</dbReference>
<evidence type="ECO:0000313" key="1">
    <source>
        <dbReference type="EMBL" id="SHG25977.1"/>
    </source>
</evidence>
<gene>
    <name evidence="1" type="ORF">SAMN05444008_12328</name>
</gene>
<protein>
    <submittedName>
        <fullName evidence="1">Uncharacterized protein</fullName>
    </submittedName>
</protein>
<dbReference type="AlphaFoldDB" id="A0A1M5ICK5"/>